<name>A0AAN9DRZ5_CROPI</name>
<dbReference type="EMBL" id="JAYWIO010000165">
    <property type="protein sequence ID" value="KAK7230935.1"/>
    <property type="molecule type" value="Genomic_DNA"/>
</dbReference>
<comment type="caution">
    <text evidence="1">The sequence shown here is derived from an EMBL/GenBank/DDBJ whole genome shotgun (WGS) entry which is preliminary data.</text>
</comment>
<evidence type="ECO:0000313" key="2">
    <source>
        <dbReference type="Proteomes" id="UP001372338"/>
    </source>
</evidence>
<keyword evidence="2" id="KW-1185">Reference proteome</keyword>
<sequence>MGKRAEASFVCHPSGQIRVHHRLCWDCLGLCLAALGLVLRLRLRTRTDRLAGKISMREEVAPDNEQSEESQVLEQEDSHVKESYVPIHHDQFVRKVDEQQSNLEKKSCPLVVLALPSKARASDSQAMRRPSNSFIIVRRSGRRRTGWRVEEKSEFPFSLRKPRASALFKLRAEGIARKSRLGRKSKLLLFRLQIFLSFFRNP</sequence>
<protein>
    <submittedName>
        <fullName evidence="1">Uncharacterized protein</fullName>
    </submittedName>
</protein>
<dbReference type="AlphaFoldDB" id="A0AAN9DRZ5"/>
<dbReference type="Proteomes" id="UP001372338">
    <property type="component" value="Unassembled WGS sequence"/>
</dbReference>
<proteinExistence type="predicted"/>
<reference evidence="1 2" key="1">
    <citation type="submission" date="2024-01" db="EMBL/GenBank/DDBJ databases">
        <title>The genomes of 5 underutilized Papilionoideae crops provide insights into root nodulation and disease resistanc.</title>
        <authorList>
            <person name="Yuan L."/>
        </authorList>
    </citation>
    <scope>NUCLEOTIDE SEQUENCE [LARGE SCALE GENOMIC DNA]</scope>
    <source>
        <strain evidence="1">ZHUSHIDOU_FW_LH</strain>
        <tissue evidence="1">Leaf</tissue>
    </source>
</reference>
<organism evidence="1 2">
    <name type="scientific">Crotalaria pallida</name>
    <name type="common">Smooth rattlebox</name>
    <name type="synonym">Crotalaria striata</name>
    <dbReference type="NCBI Taxonomy" id="3830"/>
    <lineage>
        <taxon>Eukaryota</taxon>
        <taxon>Viridiplantae</taxon>
        <taxon>Streptophyta</taxon>
        <taxon>Embryophyta</taxon>
        <taxon>Tracheophyta</taxon>
        <taxon>Spermatophyta</taxon>
        <taxon>Magnoliopsida</taxon>
        <taxon>eudicotyledons</taxon>
        <taxon>Gunneridae</taxon>
        <taxon>Pentapetalae</taxon>
        <taxon>rosids</taxon>
        <taxon>fabids</taxon>
        <taxon>Fabales</taxon>
        <taxon>Fabaceae</taxon>
        <taxon>Papilionoideae</taxon>
        <taxon>50 kb inversion clade</taxon>
        <taxon>genistoids sensu lato</taxon>
        <taxon>core genistoids</taxon>
        <taxon>Crotalarieae</taxon>
        <taxon>Crotalaria</taxon>
    </lineage>
</organism>
<evidence type="ECO:0000313" key="1">
    <source>
        <dbReference type="EMBL" id="KAK7230935.1"/>
    </source>
</evidence>
<gene>
    <name evidence="1" type="ORF">RIF29_48517</name>
</gene>
<accession>A0AAN9DRZ5</accession>